<dbReference type="GO" id="GO:0008984">
    <property type="term" value="F:protein-glutamate methylesterase activity"/>
    <property type="evidence" value="ECO:0007669"/>
    <property type="project" value="InterPro"/>
</dbReference>
<dbReference type="InterPro" id="IPR029063">
    <property type="entry name" value="SAM-dependent_MTases_sf"/>
</dbReference>
<evidence type="ECO:0000256" key="7">
    <source>
        <dbReference type="ARBA" id="ARBA00022840"/>
    </source>
</evidence>
<dbReference type="PRINTS" id="PR00996">
    <property type="entry name" value="CHERMTFRASE"/>
</dbReference>
<dbReference type="SUPFAM" id="SSF47757">
    <property type="entry name" value="Chemotaxis receptor methyltransferase CheR, N-terminal domain"/>
    <property type="match status" value="1"/>
</dbReference>
<dbReference type="CDD" id="cd16434">
    <property type="entry name" value="CheB-CheR_fusion"/>
    <property type="match status" value="1"/>
</dbReference>
<dbReference type="InterPro" id="IPR035909">
    <property type="entry name" value="CheB_C"/>
</dbReference>
<dbReference type="InterPro" id="IPR050903">
    <property type="entry name" value="Bact_Chemotaxis_MeTrfase"/>
</dbReference>
<evidence type="ECO:0000256" key="4">
    <source>
        <dbReference type="ARBA" id="ARBA00022679"/>
    </source>
</evidence>
<dbReference type="Pfam" id="PF07536">
    <property type="entry name" value="HWE_HK"/>
    <property type="match status" value="1"/>
</dbReference>
<dbReference type="InterPro" id="IPR035965">
    <property type="entry name" value="PAS-like_dom_sf"/>
</dbReference>
<dbReference type="PANTHER" id="PTHR24422">
    <property type="entry name" value="CHEMOTAXIS PROTEIN METHYLTRANSFERASE"/>
    <property type="match status" value="1"/>
</dbReference>
<feature type="coiled-coil region" evidence="9">
    <location>
        <begin position="649"/>
        <end position="729"/>
    </location>
</feature>
<feature type="domain" description="PAC" evidence="10">
    <location>
        <begin position="798"/>
        <end position="850"/>
    </location>
</feature>
<dbReference type="GO" id="GO:0005737">
    <property type="term" value="C:cytoplasm"/>
    <property type="evidence" value="ECO:0007669"/>
    <property type="project" value="InterPro"/>
</dbReference>
<keyword evidence="4" id="KW-0808">Transferase</keyword>
<organism evidence="13 14">
    <name type="scientific">Achromobacter spanius</name>
    <dbReference type="NCBI Taxonomy" id="217203"/>
    <lineage>
        <taxon>Bacteria</taxon>
        <taxon>Pseudomonadati</taxon>
        <taxon>Pseudomonadota</taxon>
        <taxon>Betaproteobacteria</taxon>
        <taxon>Burkholderiales</taxon>
        <taxon>Alcaligenaceae</taxon>
        <taxon>Achromobacter</taxon>
    </lineage>
</organism>
<evidence type="ECO:0000256" key="3">
    <source>
        <dbReference type="ARBA" id="ARBA00022553"/>
    </source>
</evidence>
<proteinExistence type="predicted"/>
<dbReference type="SUPFAM" id="SSF52738">
    <property type="entry name" value="Methylesterase CheB, C-terminal domain"/>
    <property type="match status" value="1"/>
</dbReference>
<dbReference type="SMART" id="SM00138">
    <property type="entry name" value="MeTrc"/>
    <property type="match status" value="1"/>
</dbReference>
<dbReference type="InterPro" id="IPR022641">
    <property type="entry name" value="CheR_N"/>
</dbReference>
<keyword evidence="9" id="KW-0175">Coiled coil</keyword>
<feature type="active site" evidence="8">
    <location>
        <position position="42"/>
    </location>
</feature>
<comment type="catalytic activity">
    <reaction evidence="1">
        <text>ATP + protein L-histidine = ADP + protein N-phospho-L-histidine.</text>
        <dbReference type="EC" id="2.7.13.3"/>
    </reaction>
</comment>
<evidence type="ECO:0000259" key="12">
    <source>
        <dbReference type="PROSITE" id="PS50123"/>
    </source>
</evidence>
<dbReference type="GO" id="GO:0005524">
    <property type="term" value="F:ATP binding"/>
    <property type="evidence" value="ECO:0007669"/>
    <property type="project" value="UniProtKB-KW"/>
</dbReference>
<dbReference type="GO" id="GO:0006935">
    <property type="term" value="P:chemotaxis"/>
    <property type="evidence" value="ECO:0007669"/>
    <property type="project" value="UniProtKB-UniRule"/>
</dbReference>
<name>A0AA42LUS5_9BURK</name>
<dbReference type="GO" id="GO:0004673">
    <property type="term" value="F:protein histidine kinase activity"/>
    <property type="evidence" value="ECO:0007669"/>
    <property type="project" value="UniProtKB-EC"/>
</dbReference>
<dbReference type="GO" id="GO:0000156">
    <property type="term" value="F:phosphorelay response regulator activity"/>
    <property type="evidence" value="ECO:0007669"/>
    <property type="project" value="InterPro"/>
</dbReference>
<dbReference type="InterPro" id="IPR000780">
    <property type="entry name" value="CheR_MeTrfase"/>
</dbReference>
<dbReference type="InterPro" id="IPR000700">
    <property type="entry name" value="PAS-assoc_C"/>
</dbReference>
<dbReference type="Gene3D" id="3.30.565.10">
    <property type="entry name" value="Histidine kinase-like ATPase, C-terminal domain"/>
    <property type="match status" value="1"/>
</dbReference>
<dbReference type="PANTHER" id="PTHR24422:SF27">
    <property type="entry name" value="PROTEIN-GLUTAMATE O-METHYLTRANSFERASE"/>
    <property type="match status" value="1"/>
</dbReference>
<dbReference type="InterPro" id="IPR022642">
    <property type="entry name" value="CheR_C"/>
</dbReference>
<dbReference type="PROSITE" id="PS50113">
    <property type="entry name" value="PAC"/>
    <property type="match status" value="1"/>
</dbReference>
<evidence type="ECO:0000256" key="1">
    <source>
        <dbReference type="ARBA" id="ARBA00000085"/>
    </source>
</evidence>
<evidence type="ECO:0000259" key="10">
    <source>
        <dbReference type="PROSITE" id="PS50113"/>
    </source>
</evidence>
<keyword evidence="8" id="KW-0378">Hydrolase</keyword>
<feature type="domain" description="CheB-type methylesterase" evidence="11">
    <location>
        <begin position="3"/>
        <end position="189"/>
    </location>
</feature>
<feature type="active site" evidence="8">
    <location>
        <position position="134"/>
    </location>
</feature>
<evidence type="ECO:0000313" key="13">
    <source>
        <dbReference type="EMBL" id="MDH0739949.1"/>
    </source>
</evidence>
<dbReference type="InterPro" id="IPR011102">
    <property type="entry name" value="Sig_transdc_His_kinase_HWE"/>
</dbReference>
<dbReference type="Pfam" id="PF13596">
    <property type="entry name" value="PAS_10"/>
    <property type="match status" value="1"/>
</dbReference>
<evidence type="ECO:0000259" key="11">
    <source>
        <dbReference type="PROSITE" id="PS50122"/>
    </source>
</evidence>
<dbReference type="Proteomes" id="UP001161094">
    <property type="component" value="Unassembled WGS sequence"/>
</dbReference>
<keyword evidence="7" id="KW-0067">ATP-binding</keyword>
<dbReference type="EC" id="2.7.13.3" evidence="2"/>
<dbReference type="InterPro" id="IPR036890">
    <property type="entry name" value="HATPase_C_sf"/>
</dbReference>
<dbReference type="InterPro" id="IPR000673">
    <property type="entry name" value="Sig_transdc_resp-reg_Me-estase"/>
</dbReference>
<dbReference type="PROSITE" id="PS50122">
    <property type="entry name" value="CHEB"/>
    <property type="match status" value="1"/>
</dbReference>
<accession>A0AA42LUS5</accession>
<keyword evidence="6" id="KW-0418">Kinase</keyword>
<evidence type="ECO:0000256" key="9">
    <source>
        <dbReference type="SAM" id="Coils"/>
    </source>
</evidence>
<dbReference type="Gene3D" id="3.40.50.180">
    <property type="entry name" value="Methylesterase CheB, C-terminal domain"/>
    <property type="match status" value="1"/>
</dbReference>
<protein>
    <recommendedName>
        <fullName evidence="2">histidine kinase</fullName>
        <ecNumber evidence="2">2.7.13.3</ecNumber>
    </recommendedName>
</protein>
<dbReference type="PROSITE" id="PS50123">
    <property type="entry name" value="CHER"/>
    <property type="match status" value="1"/>
</dbReference>
<dbReference type="Pfam" id="PF01739">
    <property type="entry name" value="CheR"/>
    <property type="match status" value="1"/>
</dbReference>
<evidence type="ECO:0000256" key="8">
    <source>
        <dbReference type="PROSITE-ProRule" id="PRU00050"/>
    </source>
</evidence>
<keyword evidence="3" id="KW-0597">Phosphoprotein</keyword>
<dbReference type="RefSeq" id="WP_279997453.1">
    <property type="nucleotide sequence ID" value="NZ_JAOCDZ010000032.1"/>
</dbReference>
<evidence type="ECO:0000256" key="2">
    <source>
        <dbReference type="ARBA" id="ARBA00012438"/>
    </source>
</evidence>
<dbReference type="SUPFAM" id="SSF53335">
    <property type="entry name" value="S-adenosyl-L-methionine-dependent methyltransferases"/>
    <property type="match status" value="1"/>
</dbReference>
<dbReference type="CDD" id="cd02440">
    <property type="entry name" value="AdoMet_MTases"/>
    <property type="match status" value="1"/>
</dbReference>
<dbReference type="GO" id="GO:0008757">
    <property type="term" value="F:S-adenosylmethionine-dependent methyltransferase activity"/>
    <property type="evidence" value="ECO:0007669"/>
    <property type="project" value="InterPro"/>
</dbReference>
<dbReference type="Pfam" id="PF03705">
    <property type="entry name" value="CheR_N"/>
    <property type="match status" value="1"/>
</dbReference>
<dbReference type="AlphaFoldDB" id="A0AA42LUS5"/>
<evidence type="ECO:0000256" key="5">
    <source>
        <dbReference type="ARBA" id="ARBA00022741"/>
    </source>
</evidence>
<gene>
    <name evidence="13" type="ORF">N5D93_29400</name>
</gene>
<keyword evidence="8" id="KW-0145">Chemotaxis</keyword>
<dbReference type="Gene3D" id="3.40.50.150">
    <property type="entry name" value="Vaccinia Virus protein VP39"/>
    <property type="match status" value="1"/>
</dbReference>
<dbReference type="SUPFAM" id="SSF55785">
    <property type="entry name" value="PYP-like sensor domain (PAS domain)"/>
    <property type="match status" value="1"/>
</dbReference>
<dbReference type="Pfam" id="PF01339">
    <property type="entry name" value="CheB_methylest"/>
    <property type="match status" value="1"/>
</dbReference>
<dbReference type="EMBL" id="JAOCDZ010000032">
    <property type="protein sequence ID" value="MDH0739949.1"/>
    <property type="molecule type" value="Genomic_DNA"/>
</dbReference>
<evidence type="ECO:0000313" key="14">
    <source>
        <dbReference type="Proteomes" id="UP001161094"/>
    </source>
</evidence>
<reference evidence="13" key="1">
    <citation type="submission" date="2022-09" db="EMBL/GenBank/DDBJ databases">
        <title>Intensive care unit water sources are persistently colonized with multi-drug resistant bacteria and are the site of extensive horizontal gene transfer of antibiotic resistance genes.</title>
        <authorList>
            <person name="Diorio-Toth L."/>
        </authorList>
    </citation>
    <scope>NUCLEOTIDE SEQUENCE</scope>
    <source>
        <strain evidence="13">GD03843</strain>
    </source>
</reference>
<dbReference type="SMART" id="SM00911">
    <property type="entry name" value="HWE_HK"/>
    <property type="match status" value="1"/>
</dbReference>
<keyword evidence="5" id="KW-0547">Nucleotide-binding</keyword>
<feature type="active site" evidence="8">
    <location>
        <position position="15"/>
    </location>
</feature>
<comment type="caution">
    <text evidence="13">The sequence shown here is derived from an EMBL/GenBank/DDBJ whole genome shotgun (WGS) entry which is preliminary data.</text>
</comment>
<feature type="domain" description="CheR-type methyltransferase" evidence="12">
    <location>
        <begin position="220"/>
        <end position="488"/>
    </location>
</feature>
<dbReference type="Gene3D" id="3.30.450.20">
    <property type="entry name" value="PAS domain"/>
    <property type="match status" value="1"/>
</dbReference>
<evidence type="ECO:0000256" key="6">
    <source>
        <dbReference type="ARBA" id="ARBA00022777"/>
    </source>
</evidence>
<sequence>MSPASTAFVVGIGASAGGVEALEHFFAGIPPSPNMSFIVVTHLGSGRTSHMPDIIGRHTALPVHSAQDDMLVENNQIYVLAADADISLSQGRIKVAATAGARKGRRPIDQFFTSLAKDYGARAVGVVLSGSDSDGTLGLKAIKEYGGITMAQTSNGNGPAYEEMSGSAISAGIIDFALPAEEMGARLRQLDTDFDLPFGPMAEDEDSGAVAPEMENIKSEIYELLLTRTGHDFSGYKSKTFMRRVHRRMKVNQSKTLEGYLEFLRQTPQEAGALFRDLLISVTDFFRDPDAFEALSQQVIPQLLEGRGVADTVRVWVPGCATGEEVYSLAILLREQMDKMDLPPRVQLFATDIDERALSVARAARYPAALLDSVTPERRDRFFIADGESYIVSKQVRELCIFSPHNVLRDPPFSRIDLVSCRNLLIYFGGNIQKQVIPTFHYALRSGGYLFLGMSENTTQFSDMFGSVDKKHRIFQRRSDIGVRPRPHFSLPSTGIPNAQDLLQRRVPPSSAGLRQSIDSQVLGQHAPPHVLVNKDGDVVYYSGRTGKYLEAAAGVPTRQILALARKDLRLDLRALLSDAMASGASATRRNVAIEGDDGRVQLLRLTVDPLLDNREGEPLYLVLFTDDGPPVSREEANTYLHAKQSGMAEQIESELRETRDRLQSTIEEYETALEELKSSNEELVSVNEELQSSNEELEASKEELVSLNEELHTVNAELQGKVDELDRSNSDLHNLFDSTAFATLFLDGNLVIRSFTPPVCEVFRILPSDRGRPITDLASRVPLPSFAQDIQEVFRAQTIIERRIDASGDAKQYLLRLAPYRDSNNRVDGVVVTFIDITQITQAEKRHRILIAELQHRTRNLLALVQSIAFRTLGRGEPFDRLNSRLSALSRVQGLLSDVSPEAIDFAEIVRRELDAVGHGQHVSVQGEPTFISAECSQSLALALHELGTNAVKHGALKHAGGELAVHWHTQTQDDEKTLVIDWRESGLPTPPDADRRGYGRELIEQALGFTLQARTTMDFQPDGLRCRIEVPLRGSFKTNAALNTRDQDG</sequence>